<dbReference type="GO" id="GO:0016477">
    <property type="term" value="P:cell migration"/>
    <property type="evidence" value="ECO:0007669"/>
    <property type="project" value="TreeGrafter"/>
</dbReference>
<keyword evidence="6" id="KW-0677">Repeat</keyword>
<dbReference type="GO" id="GO:0007229">
    <property type="term" value="P:integrin-mediated signaling pathway"/>
    <property type="evidence" value="ECO:0007669"/>
    <property type="project" value="UniProtKB-KW"/>
</dbReference>
<dbReference type="GO" id="GO:0005925">
    <property type="term" value="C:focal adhesion"/>
    <property type="evidence" value="ECO:0007669"/>
    <property type="project" value="TreeGrafter"/>
</dbReference>
<dbReference type="InterPro" id="IPR057073">
    <property type="entry name" value="EGF_integrin_2"/>
</dbReference>
<evidence type="ECO:0000256" key="7">
    <source>
        <dbReference type="ARBA" id="ARBA00022989"/>
    </source>
</evidence>
<comment type="subcellular location">
    <subcellularLocation>
        <location evidence="1">Membrane</location>
        <topology evidence="1">Single-pass type I membrane protein</topology>
    </subcellularLocation>
</comment>
<comment type="caution">
    <text evidence="14">The sequence shown here is derived from an EMBL/GenBank/DDBJ whole genome shotgun (WGS) entry which is preliminary data.</text>
</comment>
<dbReference type="Proteomes" id="UP000596742">
    <property type="component" value="Unassembled WGS sequence"/>
</dbReference>
<keyword evidence="15" id="KW-1185">Reference proteome</keyword>
<dbReference type="InterPro" id="IPR015812">
    <property type="entry name" value="Integrin_bsu"/>
</dbReference>
<dbReference type="PROSITE" id="PS00243">
    <property type="entry name" value="I_EGF_1"/>
    <property type="match status" value="2"/>
</dbReference>
<reference evidence="14" key="1">
    <citation type="submission" date="2018-11" db="EMBL/GenBank/DDBJ databases">
        <authorList>
            <person name="Alioto T."/>
            <person name="Alioto T."/>
        </authorList>
    </citation>
    <scope>NUCLEOTIDE SEQUENCE</scope>
</reference>
<evidence type="ECO:0000256" key="9">
    <source>
        <dbReference type="ARBA" id="ARBA00023136"/>
    </source>
</evidence>
<evidence type="ECO:0000256" key="1">
    <source>
        <dbReference type="ARBA" id="ARBA00004479"/>
    </source>
</evidence>
<dbReference type="GO" id="GO:0009986">
    <property type="term" value="C:cell surface"/>
    <property type="evidence" value="ECO:0007669"/>
    <property type="project" value="TreeGrafter"/>
</dbReference>
<organism evidence="14 15">
    <name type="scientific">Mytilus galloprovincialis</name>
    <name type="common">Mediterranean mussel</name>
    <dbReference type="NCBI Taxonomy" id="29158"/>
    <lineage>
        <taxon>Eukaryota</taxon>
        <taxon>Metazoa</taxon>
        <taxon>Spiralia</taxon>
        <taxon>Lophotrochozoa</taxon>
        <taxon>Mollusca</taxon>
        <taxon>Bivalvia</taxon>
        <taxon>Autobranchia</taxon>
        <taxon>Pteriomorphia</taxon>
        <taxon>Mytilida</taxon>
        <taxon>Mytiloidea</taxon>
        <taxon>Mytilidae</taxon>
        <taxon>Mytilinae</taxon>
        <taxon>Mytilus</taxon>
    </lineage>
</organism>
<dbReference type="EMBL" id="UYJE01009790">
    <property type="protein sequence ID" value="VDI76829.1"/>
    <property type="molecule type" value="Genomic_DNA"/>
</dbReference>
<dbReference type="PANTHER" id="PTHR10082:SF60">
    <property type="entry name" value="INTEGRIN BETA-PS"/>
    <property type="match status" value="1"/>
</dbReference>
<evidence type="ECO:0000256" key="6">
    <source>
        <dbReference type="ARBA" id="ARBA00022737"/>
    </source>
</evidence>
<proteinExistence type="inferred from homology"/>
<accession>A0A8B6HA96</accession>
<evidence type="ECO:0000256" key="5">
    <source>
        <dbReference type="ARBA" id="ARBA00022729"/>
    </source>
</evidence>
<dbReference type="GO" id="GO:0005178">
    <property type="term" value="F:integrin binding"/>
    <property type="evidence" value="ECO:0007669"/>
    <property type="project" value="TreeGrafter"/>
</dbReference>
<evidence type="ECO:0000256" key="10">
    <source>
        <dbReference type="ARBA" id="ARBA00023157"/>
    </source>
</evidence>
<name>A0A8B6HA96_MYTGA</name>
<dbReference type="AlphaFoldDB" id="A0A8B6HA96"/>
<dbReference type="FunFam" id="2.10.25.10:FF:000036">
    <property type="entry name" value="Integrin beta"/>
    <property type="match status" value="1"/>
</dbReference>
<dbReference type="OrthoDB" id="410592at2759"/>
<evidence type="ECO:0000256" key="8">
    <source>
        <dbReference type="ARBA" id="ARBA00023037"/>
    </source>
</evidence>
<dbReference type="InterPro" id="IPR012896">
    <property type="entry name" value="Integrin_bsu_tail"/>
</dbReference>
<feature type="domain" description="Integrin beta subunit tail" evidence="13">
    <location>
        <begin position="165"/>
        <end position="250"/>
    </location>
</feature>
<keyword evidence="5 12" id="KW-0732">Signal</keyword>
<keyword evidence="10" id="KW-1015">Disulfide bond</keyword>
<dbReference type="SUPFAM" id="SSF69687">
    <property type="entry name" value="Integrin beta tail domain"/>
    <property type="match status" value="1"/>
</dbReference>
<dbReference type="Gene3D" id="2.10.25.10">
    <property type="entry name" value="Laminin"/>
    <property type="match status" value="3"/>
</dbReference>
<dbReference type="PANTHER" id="PTHR10082">
    <property type="entry name" value="INTEGRIN BETA SUBUNIT"/>
    <property type="match status" value="1"/>
</dbReference>
<comment type="similarity">
    <text evidence="2">Belongs to the integrin beta chain family.</text>
</comment>
<dbReference type="InterPro" id="IPR057243">
    <property type="entry name" value="Integrin_I-EGF_CS"/>
</dbReference>
<evidence type="ECO:0000313" key="15">
    <source>
        <dbReference type="Proteomes" id="UP000596742"/>
    </source>
</evidence>
<dbReference type="InterPro" id="IPR036349">
    <property type="entry name" value="Integrin_bsu_tail_dom_sf"/>
</dbReference>
<evidence type="ECO:0000256" key="12">
    <source>
        <dbReference type="SAM" id="SignalP"/>
    </source>
</evidence>
<keyword evidence="7" id="KW-1133">Transmembrane helix</keyword>
<feature type="signal peptide" evidence="12">
    <location>
        <begin position="1"/>
        <end position="19"/>
    </location>
</feature>
<keyword evidence="9" id="KW-0472">Membrane</keyword>
<dbReference type="SUPFAM" id="SSF57196">
    <property type="entry name" value="EGF/Laminin"/>
    <property type="match status" value="2"/>
</dbReference>
<keyword evidence="4" id="KW-0812">Transmembrane</keyword>
<evidence type="ECO:0000313" key="14">
    <source>
        <dbReference type="EMBL" id="VDI76829.1"/>
    </source>
</evidence>
<dbReference type="GO" id="GO:0033627">
    <property type="term" value="P:cell adhesion mediated by integrin"/>
    <property type="evidence" value="ECO:0007669"/>
    <property type="project" value="TreeGrafter"/>
</dbReference>
<keyword evidence="11" id="KW-0325">Glycoprotein</keyword>
<evidence type="ECO:0000259" key="13">
    <source>
        <dbReference type="SMART" id="SM01242"/>
    </source>
</evidence>
<sequence>MDMIFDFAVLICVLGRISGELTTQPPDRRKLCTDEKSQCVLPGSTDVCSGRGDCVCGNCHCYSSRGDLPLTYTGTWCECDPSSCPSFNGLVCGGSDHGVCDCGFCKCYKNFDGKNCGCSTKKDMCTANDGTVCGGHGECMCNKCKCDKDYAGEKCTECKNCRHTCDANKECVKCMLARSDNSKGETSCKQQCSQINVNFVDDVEKTDLKNSDSEILCEYEGITYIVQTDKIKRIQIKAASRIEENPKSSGVRYSSMVVVPLLAVLKWVFQ</sequence>
<evidence type="ECO:0000256" key="11">
    <source>
        <dbReference type="ARBA" id="ARBA00023180"/>
    </source>
</evidence>
<dbReference type="GO" id="GO:0098609">
    <property type="term" value="P:cell-cell adhesion"/>
    <property type="evidence" value="ECO:0007669"/>
    <property type="project" value="TreeGrafter"/>
</dbReference>
<evidence type="ECO:0000256" key="2">
    <source>
        <dbReference type="ARBA" id="ARBA00007449"/>
    </source>
</evidence>
<dbReference type="GO" id="GO:0007160">
    <property type="term" value="P:cell-matrix adhesion"/>
    <property type="evidence" value="ECO:0007669"/>
    <property type="project" value="TreeGrafter"/>
</dbReference>
<gene>
    <name evidence="14" type="ORF">MGAL_10B078664</name>
</gene>
<feature type="chain" id="PRO_5032713517" evidence="12">
    <location>
        <begin position="20"/>
        <end position="270"/>
    </location>
</feature>
<dbReference type="SMART" id="SM01242">
    <property type="entry name" value="Integrin_B_tail"/>
    <property type="match status" value="1"/>
</dbReference>
<dbReference type="GO" id="GO:0008305">
    <property type="term" value="C:integrin complex"/>
    <property type="evidence" value="ECO:0007669"/>
    <property type="project" value="TreeGrafter"/>
</dbReference>
<keyword evidence="3" id="KW-0245">EGF-like domain</keyword>
<keyword evidence="8 14" id="KW-0401">Integrin</keyword>
<evidence type="ECO:0000256" key="4">
    <source>
        <dbReference type="ARBA" id="ARBA00022692"/>
    </source>
</evidence>
<dbReference type="Pfam" id="PF23105">
    <property type="entry name" value="EGF_integrin"/>
    <property type="match status" value="1"/>
</dbReference>
<protein>
    <submittedName>
        <fullName evidence="14">Integrin beta 1</fullName>
    </submittedName>
</protein>
<evidence type="ECO:0000256" key="3">
    <source>
        <dbReference type="ARBA" id="ARBA00022536"/>
    </source>
</evidence>